<dbReference type="InterPro" id="IPR010977">
    <property type="entry name" value="Aromatic_deC"/>
</dbReference>
<evidence type="ECO:0000256" key="3">
    <source>
        <dbReference type="ARBA" id="ARBA00022793"/>
    </source>
</evidence>
<dbReference type="InterPro" id="IPR015424">
    <property type="entry name" value="PyrdxlP-dep_Trfase"/>
</dbReference>
<dbReference type="Gene3D" id="3.40.640.10">
    <property type="entry name" value="Type I PLP-dependent aspartate aminotransferase-like (Major domain)"/>
    <property type="match status" value="1"/>
</dbReference>
<keyword evidence="9" id="KW-0032">Aminotransferase</keyword>
<accession>A0A2D0J5N8</accession>
<evidence type="ECO:0000256" key="2">
    <source>
        <dbReference type="ARBA" id="ARBA00009533"/>
    </source>
</evidence>
<keyword evidence="9" id="KW-0808">Transferase</keyword>
<protein>
    <submittedName>
        <fullName evidence="9">Aspartate aminotransferase family protein</fullName>
    </submittedName>
    <submittedName>
        <fullName evidence="8">Putative decarboxylase involved in desferrioxamine biosynthesis</fullName>
    </submittedName>
</protein>
<keyword evidence="4 6" id="KW-0663">Pyridoxal phosphate</keyword>
<dbReference type="GO" id="GO:0006520">
    <property type="term" value="P:amino acid metabolic process"/>
    <property type="evidence" value="ECO:0007669"/>
    <property type="project" value="InterPro"/>
</dbReference>
<comment type="cofactor">
    <cofactor evidence="1 6 7">
        <name>pyridoxal 5'-phosphate</name>
        <dbReference type="ChEBI" id="CHEBI:597326"/>
    </cofactor>
</comment>
<dbReference type="EMBL" id="CP072455">
    <property type="protein sequence ID" value="QTL38950.1"/>
    <property type="molecule type" value="Genomic_DNA"/>
</dbReference>
<name>A0A2D0J5N8_XENBU</name>
<dbReference type="GO" id="GO:0019752">
    <property type="term" value="P:carboxylic acid metabolic process"/>
    <property type="evidence" value="ECO:0007669"/>
    <property type="project" value="InterPro"/>
</dbReference>
<dbReference type="PANTHER" id="PTHR45677">
    <property type="entry name" value="GLUTAMATE DECARBOXYLASE-RELATED"/>
    <property type="match status" value="1"/>
</dbReference>
<dbReference type="PRINTS" id="PR00800">
    <property type="entry name" value="YHDCRBOXLASE"/>
</dbReference>
<dbReference type="GO" id="GO:0005737">
    <property type="term" value="C:cytoplasm"/>
    <property type="evidence" value="ECO:0007669"/>
    <property type="project" value="TreeGrafter"/>
</dbReference>
<evidence type="ECO:0000313" key="10">
    <source>
        <dbReference type="Proteomes" id="UP000225833"/>
    </source>
</evidence>
<feature type="modified residue" description="N6-(pyridoxal phosphate)lysine" evidence="6">
    <location>
        <position position="341"/>
    </location>
</feature>
<keyword evidence="3" id="KW-0210">Decarboxylase</keyword>
<dbReference type="Proteomes" id="UP000665047">
    <property type="component" value="Chromosome"/>
</dbReference>
<evidence type="ECO:0000256" key="1">
    <source>
        <dbReference type="ARBA" id="ARBA00001933"/>
    </source>
</evidence>
<organism evidence="8 10">
    <name type="scientific">Xenorhabdus budapestensis</name>
    <dbReference type="NCBI Taxonomy" id="290110"/>
    <lineage>
        <taxon>Bacteria</taxon>
        <taxon>Pseudomonadati</taxon>
        <taxon>Pseudomonadota</taxon>
        <taxon>Gammaproteobacteria</taxon>
        <taxon>Enterobacterales</taxon>
        <taxon>Morganellaceae</taxon>
        <taxon>Xenorhabdus</taxon>
    </lineage>
</organism>
<proteinExistence type="inferred from homology"/>
<evidence type="ECO:0000256" key="4">
    <source>
        <dbReference type="ARBA" id="ARBA00022898"/>
    </source>
</evidence>
<dbReference type="Proteomes" id="UP000225833">
    <property type="component" value="Unassembled WGS sequence"/>
</dbReference>
<reference evidence="8 10" key="1">
    <citation type="journal article" date="2017" name="Nat. Microbiol.">
        <title>Natural product diversity associated with the nematode symbionts Photorhabdus and Xenorhabdus.</title>
        <authorList>
            <person name="Tobias N.J."/>
            <person name="Wolff H."/>
            <person name="Djahanschiri B."/>
            <person name="Grundmann F."/>
            <person name="Kronenwerth M."/>
            <person name="Shi Y.M."/>
            <person name="Simonyi S."/>
            <person name="Grun P."/>
            <person name="Shapiro-Ilan D."/>
            <person name="Pidot S.J."/>
            <person name="Stinear T.P."/>
            <person name="Ebersberger I."/>
            <person name="Bode H.B."/>
        </authorList>
    </citation>
    <scope>NUCLEOTIDE SEQUENCE [LARGE SCALE GENOMIC DNA]</scope>
    <source>
        <strain evidence="8 10">DSM 16342</strain>
    </source>
</reference>
<evidence type="ECO:0000313" key="9">
    <source>
        <dbReference type="EMBL" id="QTL38950.1"/>
    </source>
</evidence>
<dbReference type="PANTHER" id="PTHR45677:SF8">
    <property type="entry name" value="CYSTEINE SULFINIC ACID DECARBOXYLASE"/>
    <property type="match status" value="1"/>
</dbReference>
<evidence type="ECO:0000313" key="11">
    <source>
        <dbReference type="Proteomes" id="UP000665047"/>
    </source>
</evidence>
<gene>
    <name evidence="9" type="ORF">HGO23_13865</name>
    <name evidence="8" type="ORF">Xbud_00368</name>
</gene>
<comment type="similarity">
    <text evidence="2 7">Belongs to the group II decarboxylase family.</text>
</comment>
<dbReference type="OrthoDB" id="9803665at2"/>
<dbReference type="GO" id="GO:0008483">
    <property type="term" value="F:transaminase activity"/>
    <property type="evidence" value="ECO:0007669"/>
    <property type="project" value="UniProtKB-KW"/>
</dbReference>
<dbReference type="Pfam" id="PF00282">
    <property type="entry name" value="Pyridoxal_deC"/>
    <property type="match status" value="1"/>
</dbReference>
<dbReference type="SUPFAM" id="SSF53383">
    <property type="entry name" value="PLP-dependent transferases"/>
    <property type="match status" value="1"/>
</dbReference>
<dbReference type="Gene3D" id="3.90.1150.170">
    <property type="match status" value="1"/>
</dbReference>
<dbReference type="GO" id="GO:0030170">
    <property type="term" value="F:pyridoxal phosphate binding"/>
    <property type="evidence" value="ECO:0007669"/>
    <property type="project" value="InterPro"/>
</dbReference>
<dbReference type="InterPro" id="IPR015421">
    <property type="entry name" value="PyrdxlP-dep_Trfase_major"/>
</dbReference>
<evidence type="ECO:0000256" key="6">
    <source>
        <dbReference type="PIRSR" id="PIRSR602129-50"/>
    </source>
</evidence>
<keyword evidence="11" id="KW-1185">Reference proteome</keyword>
<dbReference type="GO" id="GO:0016831">
    <property type="term" value="F:carboxy-lyase activity"/>
    <property type="evidence" value="ECO:0007669"/>
    <property type="project" value="UniProtKB-KW"/>
</dbReference>
<dbReference type="AlphaFoldDB" id="A0A2D0J5N8"/>
<evidence type="ECO:0000313" key="8">
    <source>
        <dbReference type="EMBL" id="PHM29819.1"/>
    </source>
</evidence>
<dbReference type="CDD" id="cd06450">
    <property type="entry name" value="DOPA_deC_like"/>
    <property type="match status" value="1"/>
</dbReference>
<evidence type="ECO:0000256" key="7">
    <source>
        <dbReference type="RuleBase" id="RU000382"/>
    </source>
</evidence>
<sequence length="538" mass="60212">MFEESQVFAESLAKNTYLTGNDNFKNSDSFKENHFNQYLLNGDNAGSYLEDSCDVIVKLKRILQKTKSPFSGILPNELSSSFKKINLDNPLGSWEHALEELQHLYIKDAVYFHHPKYVAHLNCPLVLPSAIAETIIGCINSSVDTWDQSAGGTLIEQKVLDWTLDKIGLGKEADGIFTSGGTQSNLMAMLLARDWFCHQRNPGHKNQLHGLPADFHKLRIFSSSVSHFSTQKAAAILGLGYNAVVSVPCDDEFRMSVQALEANIKQCFDEGNIPFAIVATAGTTDFGSIDPLPLLADLAEKYSLWLHVDAAYGCGLLVSSRHSHLLQGIDRADSVTVDYHKSFFQPVSCSAFFVKNKQHFSHLTYHAEYLNPLSAEQEGTPNLVNKSIQTTRRFDALKMWLTLRVIGAEQLGQAFDTLLDTAQSAYHLMRQNPCFELVHQPVLSTLVFRFVPKQGFPEYAIDHLNANIRKALFREGECVIAGTKINDRQYLKFTFLNPATTVKHLQEIIDSIVTQGNLLLTDLVFSDDSLFNQHQAVY</sequence>
<dbReference type="InterPro" id="IPR002129">
    <property type="entry name" value="PyrdxlP-dep_de-COase"/>
</dbReference>
<reference evidence="9 11" key="2">
    <citation type="submission" date="2021-03" db="EMBL/GenBank/DDBJ databases">
        <title>Complete Genome Sequence Data of Xenorhabdus budapestensis strain C72, a Candidate Biological Control Agent, from China.</title>
        <authorList>
            <person name="LI B."/>
            <person name="WANG S."/>
            <person name="QIU D."/>
        </authorList>
    </citation>
    <scope>NUCLEOTIDE SEQUENCE [LARGE SCALE GENOMIC DNA]</scope>
    <source>
        <strain evidence="9 11">C-7-2</strain>
    </source>
</reference>
<dbReference type="EMBL" id="NIBS01000001">
    <property type="protein sequence ID" value="PHM29819.1"/>
    <property type="molecule type" value="Genomic_DNA"/>
</dbReference>
<keyword evidence="5 7" id="KW-0456">Lyase</keyword>
<evidence type="ECO:0000256" key="5">
    <source>
        <dbReference type="ARBA" id="ARBA00023239"/>
    </source>
</evidence>
<dbReference type="RefSeq" id="WP_099134443.1">
    <property type="nucleotide sequence ID" value="NZ_CAWNNJ010000001.1"/>
</dbReference>